<dbReference type="Gene3D" id="1.50.10.100">
    <property type="entry name" value="Chondroitin AC/alginate lyase"/>
    <property type="match status" value="1"/>
</dbReference>
<protein>
    <recommendedName>
        <fullName evidence="3">Alginate lyase domain-containing protein</fullName>
    </recommendedName>
</protein>
<evidence type="ECO:0000313" key="4">
    <source>
        <dbReference type="EMBL" id="SVB54153.1"/>
    </source>
</evidence>
<proteinExistence type="predicted"/>
<accession>A0A382EW28</accession>
<reference evidence="4" key="1">
    <citation type="submission" date="2018-05" db="EMBL/GenBank/DDBJ databases">
        <authorList>
            <person name="Lanie J.A."/>
            <person name="Ng W.-L."/>
            <person name="Kazmierczak K.M."/>
            <person name="Andrzejewski T.M."/>
            <person name="Davidsen T.M."/>
            <person name="Wayne K.J."/>
            <person name="Tettelin H."/>
            <person name="Glass J.I."/>
            <person name="Rusch D."/>
            <person name="Podicherti R."/>
            <person name="Tsui H.-C.T."/>
            <person name="Winkler M.E."/>
        </authorList>
    </citation>
    <scope>NUCLEOTIDE SEQUENCE</scope>
</reference>
<dbReference type="AlphaFoldDB" id="A0A382EW28"/>
<name>A0A382EW28_9ZZZZ</name>
<feature type="non-terminal residue" evidence="4">
    <location>
        <position position="547"/>
    </location>
</feature>
<dbReference type="InterPro" id="IPR008397">
    <property type="entry name" value="Alginate_lyase_dom"/>
</dbReference>
<dbReference type="EMBL" id="UINC01046311">
    <property type="protein sequence ID" value="SVB54153.1"/>
    <property type="molecule type" value="Genomic_DNA"/>
</dbReference>
<evidence type="ECO:0000256" key="2">
    <source>
        <dbReference type="ARBA" id="ARBA00023239"/>
    </source>
</evidence>
<gene>
    <name evidence="4" type="ORF">METZ01_LOCUS207007</name>
</gene>
<dbReference type="InterPro" id="IPR008929">
    <property type="entry name" value="Chondroitin_lyas"/>
</dbReference>
<evidence type="ECO:0000259" key="3">
    <source>
        <dbReference type="Pfam" id="PF05426"/>
    </source>
</evidence>
<feature type="domain" description="Alginate lyase" evidence="3">
    <location>
        <begin position="54"/>
        <end position="149"/>
    </location>
</feature>
<keyword evidence="1" id="KW-0732">Signal</keyword>
<dbReference type="Pfam" id="PF05426">
    <property type="entry name" value="Alginate_lyase"/>
    <property type="match status" value="1"/>
</dbReference>
<evidence type="ECO:0000256" key="1">
    <source>
        <dbReference type="ARBA" id="ARBA00022729"/>
    </source>
</evidence>
<feature type="non-terminal residue" evidence="4">
    <location>
        <position position="1"/>
    </location>
</feature>
<keyword evidence="2" id="KW-0456">Lyase</keyword>
<sequence length="547" mass="63636">KKIQQYLKNKAMIERLDRDGNRSRRNLCPITDPMKLNGKKHKVNNCGSVRLRFAAAELALAIVMQDQELWAKGLWDLDYTLSMIEKEGFFVPLSAKGCKALGYTWDTSKLFSLNVEMLKLADFNLLDYKTRHGKTVGEAYEMLFKQYEDITISNHIAKKAIGSDSCGKKPYKTHEKFVLQEYDFDQEKFAYAVKMNQMETHEDFMNWSIRFVSEKHPEWLKGKYTLRDIKVYPTMSTYYFVQAIEIFNANVMSESHSIWQEKYKQFELETKKELAACKVSDLNGEYVAKWFFGSGDDGKDLNFIGSEKLTFDKCVGEFESVESFQPSKELRKNLQVILKTNGQITISGHIDLWDVGISYHTVLKGDINSGEISGIFQKGNMIKIEIISQKEIKQKQIEAASELSIFEFEGETLNLVVDKVDFIETSPFELERSEEYLQPYQLHKAVIFGILKTRSDNNKKFDFITLVFKHASTKEQKLVIHVDDRTVRPLKRHSDTLQKKCGSELVNEWGWLSFISKTNDMEMARNQQCHYDYFKEANDKEAWELFQ</sequence>
<organism evidence="4">
    <name type="scientific">marine metagenome</name>
    <dbReference type="NCBI Taxonomy" id="408172"/>
    <lineage>
        <taxon>unclassified sequences</taxon>
        <taxon>metagenomes</taxon>
        <taxon>ecological metagenomes</taxon>
    </lineage>
</organism>